<dbReference type="InterPro" id="IPR050469">
    <property type="entry name" value="Diguanylate_Cyclase"/>
</dbReference>
<dbReference type="SMART" id="SM00304">
    <property type="entry name" value="HAMP"/>
    <property type="match status" value="1"/>
</dbReference>
<evidence type="ECO:0000259" key="6">
    <source>
        <dbReference type="PROSITE" id="PS50887"/>
    </source>
</evidence>
<dbReference type="PROSITE" id="PS50885">
    <property type="entry name" value="HAMP"/>
    <property type="match status" value="1"/>
</dbReference>
<comment type="catalytic activity">
    <reaction evidence="2">
        <text>2 GTP = 3',3'-c-di-GMP + 2 diphosphate</text>
        <dbReference type="Rhea" id="RHEA:24898"/>
        <dbReference type="ChEBI" id="CHEBI:33019"/>
        <dbReference type="ChEBI" id="CHEBI:37565"/>
        <dbReference type="ChEBI" id="CHEBI:58805"/>
        <dbReference type="EC" id="2.7.7.65"/>
    </reaction>
</comment>
<dbReference type="PROSITE" id="PS50887">
    <property type="entry name" value="GGDEF"/>
    <property type="match status" value="1"/>
</dbReference>
<evidence type="ECO:0000256" key="2">
    <source>
        <dbReference type="ARBA" id="ARBA00034247"/>
    </source>
</evidence>
<feature type="domain" description="PAS" evidence="4">
    <location>
        <begin position="269"/>
        <end position="306"/>
    </location>
</feature>
<evidence type="ECO:0000259" key="4">
    <source>
        <dbReference type="PROSITE" id="PS50112"/>
    </source>
</evidence>
<dbReference type="RefSeq" id="WP_052565348.1">
    <property type="nucleotide sequence ID" value="NZ_BAFN01000001.1"/>
</dbReference>
<dbReference type="EMBL" id="BAFN01000001">
    <property type="protein sequence ID" value="GAN35248.1"/>
    <property type="molecule type" value="Genomic_DNA"/>
</dbReference>
<dbReference type="Gene3D" id="6.10.340.10">
    <property type="match status" value="1"/>
</dbReference>
<name>A0ABQ0K2W8_9BACT</name>
<dbReference type="SUPFAM" id="SSF55785">
    <property type="entry name" value="PYP-like sensor domain (PAS domain)"/>
    <property type="match status" value="1"/>
</dbReference>
<dbReference type="PANTHER" id="PTHR45138">
    <property type="entry name" value="REGULATORY COMPONENTS OF SENSORY TRANSDUCTION SYSTEM"/>
    <property type="match status" value="1"/>
</dbReference>
<feature type="domain" description="HAMP" evidence="5">
    <location>
        <begin position="205"/>
        <end position="257"/>
    </location>
</feature>
<evidence type="ECO:0000259" key="5">
    <source>
        <dbReference type="PROSITE" id="PS50885"/>
    </source>
</evidence>
<dbReference type="Proteomes" id="UP000032309">
    <property type="component" value="Unassembled WGS sequence"/>
</dbReference>
<dbReference type="NCBIfam" id="TIGR00229">
    <property type="entry name" value="sensory_box"/>
    <property type="match status" value="1"/>
</dbReference>
<dbReference type="PANTHER" id="PTHR45138:SF9">
    <property type="entry name" value="DIGUANYLATE CYCLASE DGCM-RELATED"/>
    <property type="match status" value="1"/>
</dbReference>
<accession>A0ABQ0K2W8</accession>
<dbReference type="CDD" id="cd06225">
    <property type="entry name" value="HAMP"/>
    <property type="match status" value="1"/>
</dbReference>
<dbReference type="InterPro" id="IPR000160">
    <property type="entry name" value="GGDEF_dom"/>
</dbReference>
<reference evidence="8" key="1">
    <citation type="journal article" date="2015" name="Genome Announc.">
        <title>Draft Genome Sequence of an Anaerobic Ammonium-Oxidizing Bacterium, "Candidatus Brocadia sinica".</title>
        <authorList>
            <person name="Oshiki M."/>
            <person name="Shinyako-Hata K."/>
            <person name="Satoh H."/>
            <person name="Okabe S."/>
        </authorList>
    </citation>
    <scope>NUCLEOTIDE SEQUENCE [LARGE SCALE GENOMIC DNA]</scope>
    <source>
        <strain evidence="8">JPN1</strain>
    </source>
</reference>
<keyword evidence="3" id="KW-1133">Transmembrane helix</keyword>
<feature type="transmembrane region" description="Helical" evidence="3">
    <location>
        <begin position="7"/>
        <end position="29"/>
    </location>
</feature>
<dbReference type="InterPro" id="IPR003660">
    <property type="entry name" value="HAMP_dom"/>
</dbReference>
<keyword evidence="3" id="KW-0812">Transmembrane</keyword>
<dbReference type="CDD" id="cd01949">
    <property type="entry name" value="GGDEF"/>
    <property type="match status" value="1"/>
</dbReference>
<dbReference type="PROSITE" id="PS50112">
    <property type="entry name" value="PAS"/>
    <property type="match status" value="1"/>
</dbReference>
<dbReference type="Gene3D" id="3.30.70.270">
    <property type="match status" value="1"/>
</dbReference>
<protein>
    <recommendedName>
        <fullName evidence="1">diguanylate cyclase</fullName>
        <ecNumber evidence="1">2.7.7.65</ecNumber>
    </recommendedName>
</protein>
<organism evidence="7 8">
    <name type="scientific">Candidatus Brocadia sinica JPN1</name>
    <dbReference type="NCBI Taxonomy" id="1197129"/>
    <lineage>
        <taxon>Bacteria</taxon>
        <taxon>Pseudomonadati</taxon>
        <taxon>Planctomycetota</taxon>
        <taxon>Candidatus Brocadiia</taxon>
        <taxon>Candidatus Brocadiales</taxon>
        <taxon>Candidatus Brocadiaceae</taxon>
        <taxon>Candidatus Brocadia</taxon>
    </lineage>
</organism>
<dbReference type="Pfam" id="PF00990">
    <property type="entry name" value="GGDEF"/>
    <property type="match status" value="1"/>
</dbReference>
<evidence type="ECO:0000256" key="3">
    <source>
        <dbReference type="SAM" id="Phobius"/>
    </source>
</evidence>
<dbReference type="SUPFAM" id="SSF158472">
    <property type="entry name" value="HAMP domain-like"/>
    <property type="match status" value="1"/>
</dbReference>
<dbReference type="Pfam" id="PF00672">
    <property type="entry name" value="HAMP"/>
    <property type="match status" value="1"/>
</dbReference>
<dbReference type="SUPFAM" id="SSF55073">
    <property type="entry name" value="Nucleotide cyclase"/>
    <property type="match status" value="1"/>
</dbReference>
<evidence type="ECO:0000256" key="1">
    <source>
        <dbReference type="ARBA" id="ARBA00012528"/>
    </source>
</evidence>
<dbReference type="InterPro" id="IPR029787">
    <property type="entry name" value="Nucleotide_cyclase"/>
</dbReference>
<feature type="domain" description="GGDEF" evidence="6">
    <location>
        <begin position="415"/>
        <end position="550"/>
    </location>
</feature>
<comment type="caution">
    <text evidence="7">The sequence shown here is derived from an EMBL/GenBank/DDBJ whole genome shotgun (WGS) entry which is preliminary data.</text>
</comment>
<dbReference type="InterPro" id="IPR043128">
    <property type="entry name" value="Rev_trsase/Diguanyl_cyclase"/>
</dbReference>
<gene>
    <name evidence="7" type="ORF">BROSI_A3797</name>
</gene>
<feature type="transmembrane region" description="Helical" evidence="3">
    <location>
        <begin position="182"/>
        <end position="201"/>
    </location>
</feature>
<evidence type="ECO:0000313" key="8">
    <source>
        <dbReference type="Proteomes" id="UP000032309"/>
    </source>
</evidence>
<dbReference type="SMART" id="SM00267">
    <property type="entry name" value="GGDEF"/>
    <property type="match status" value="1"/>
</dbReference>
<dbReference type="Gene3D" id="3.30.450.20">
    <property type="entry name" value="PAS domain"/>
    <property type="match status" value="1"/>
</dbReference>
<dbReference type="InterPro" id="IPR035965">
    <property type="entry name" value="PAS-like_dom_sf"/>
</dbReference>
<keyword evidence="3" id="KW-0472">Membrane</keyword>
<sequence length="565" mass="64981">MRVGQRLGLGFGIILVLIIGTVFCVSFFLHRISETQKTVAVHTSNRKNFKELREHIEYWLITVKEIVKERDISHADYHEQLETSIEKKIKDIELGIYEKDAGDLLNEIVRLFHRLGKLDTTMQRYPGMGKDIFKTIKMDEVMKTYETGVSRLTKVLAVFDETITLAYKQAVAYSKKVEKNCWLSTYIVVAIAVIFCIVYAYRITRYVTKPLNLLSAATKKIANGSYDIILRTKSSAEIEELFNAFNTISLKLNTSNRKLAQTYKTIKEQKEFFDTILSNTKDMIFIMNKENKIEYMNNAASNEYGYAVGRYCYDAICNRGTLCHQCGIKETLKGQTVKMERTIQGKVYDSIIVPFVNGDMHISKLEILRDITERKQLQDELERLSITDKLTGLYNRRYFDDILEKEVLRARRHQHNISLLFIDIDKFKHFNDTYGHAAGDKVLQRLGNLVTEQIRKGIDIPCRYGGEEFTIILPETTNRSAITIANRILNDFRNIKFRVPLENKTIQKTISIGIAELGPYNNAKALLVNADEAMYKAKKLGGNRVCEYEFNASLKSAKSADFLVL</sequence>
<dbReference type="InterPro" id="IPR000014">
    <property type="entry name" value="PAS"/>
</dbReference>
<keyword evidence="8" id="KW-1185">Reference proteome</keyword>
<proteinExistence type="predicted"/>
<dbReference type="EC" id="2.7.7.65" evidence="1"/>
<dbReference type="NCBIfam" id="TIGR00254">
    <property type="entry name" value="GGDEF"/>
    <property type="match status" value="1"/>
</dbReference>
<evidence type="ECO:0000313" key="7">
    <source>
        <dbReference type="EMBL" id="GAN35248.1"/>
    </source>
</evidence>